<dbReference type="Proteomes" id="UP000018467">
    <property type="component" value="Unassembled WGS sequence"/>
</dbReference>
<name>A0A3B1JWQ3_ASTMX</name>
<accession>A0A3B1JWQ3</accession>
<proteinExistence type="predicted"/>
<dbReference type="AlphaFoldDB" id="A0A3B1JWQ3"/>
<reference evidence="2" key="1">
    <citation type="submission" date="2013-03" db="EMBL/GenBank/DDBJ databases">
        <authorList>
            <person name="Jeffery W."/>
            <person name="Warren W."/>
            <person name="Wilson R.K."/>
        </authorList>
    </citation>
    <scope>NUCLEOTIDE SEQUENCE</scope>
    <source>
        <strain evidence="2">female</strain>
    </source>
</reference>
<reference evidence="2" key="2">
    <citation type="journal article" date="2014" name="Nat. Commun.">
        <title>The cavefish genome reveals candidate genes for eye loss.</title>
        <authorList>
            <person name="McGaugh S.E."/>
            <person name="Gross J.B."/>
            <person name="Aken B."/>
            <person name="Blin M."/>
            <person name="Borowsky R."/>
            <person name="Chalopin D."/>
            <person name="Hinaux H."/>
            <person name="Jeffery W.R."/>
            <person name="Keene A."/>
            <person name="Ma L."/>
            <person name="Minx P."/>
            <person name="Murphy D."/>
            <person name="O'Quin K.E."/>
            <person name="Retaux S."/>
            <person name="Rohner N."/>
            <person name="Searle S.M."/>
            <person name="Stahl B.A."/>
            <person name="Tabin C."/>
            <person name="Volff J.N."/>
            <person name="Yoshizawa M."/>
            <person name="Warren W.C."/>
        </authorList>
    </citation>
    <scope>NUCLEOTIDE SEQUENCE [LARGE SCALE GENOMIC DNA]</scope>
    <source>
        <strain evidence="2">female</strain>
    </source>
</reference>
<dbReference type="Gene3D" id="3.40.50.720">
    <property type="entry name" value="NAD(P)-binding Rossmann-like Domain"/>
    <property type="match status" value="1"/>
</dbReference>
<dbReference type="Bgee" id="ENSAMXG00000032875">
    <property type="expression patterns" value="Expressed in mesonephros and 14 other cell types or tissues"/>
</dbReference>
<reference evidence="1" key="4">
    <citation type="submission" date="2025-09" db="UniProtKB">
        <authorList>
            <consortium name="Ensembl"/>
        </authorList>
    </citation>
    <scope>IDENTIFICATION</scope>
</reference>
<dbReference type="Ensembl" id="ENSAMXT00000032313.1">
    <property type="protein sequence ID" value="ENSAMXP00000045764.1"/>
    <property type="gene ID" value="ENSAMXG00000032875.1"/>
</dbReference>
<dbReference type="SUPFAM" id="SSF51971">
    <property type="entry name" value="Nucleotide-binding domain"/>
    <property type="match status" value="1"/>
</dbReference>
<sequence>MTRLVVFSTAVRKLSLSSGSRPKVCIVGGGPAGFYTAQHLLKVSFHSVTRFTTLCYLWRGKL</sequence>
<keyword evidence="2" id="KW-1185">Reference proteome</keyword>
<evidence type="ECO:0008006" key="3">
    <source>
        <dbReference type="Google" id="ProtNLM"/>
    </source>
</evidence>
<organism evidence="1 2">
    <name type="scientific">Astyanax mexicanus</name>
    <name type="common">Blind cave fish</name>
    <name type="synonym">Astyanax fasciatus mexicanus</name>
    <dbReference type="NCBI Taxonomy" id="7994"/>
    <lineage>
        <taxon>Eukaryota</taxon>
        <taxon>Metazoa</taxon>
        <taxon>Chordata</taxon>
        <taxon>Craniata</taxon>
        <taxon>Vertebrata</taxon>
        <taxon>Euteleostomi</taxon>
        <taxon>Actinopterygii</taxon>
        <taxon>Neopterygii</taxon>
        <taxon>Teleostei</taxon>
        <taxon>Ostariophysi</taxon>
        <taxon>Characiformes</taxon>
        <taxon>Characoidei</taxon>
        <taxon>Acestrorhamphidae</taxon>
        <taxon>Acestrorhamphinae</taxon>
        <taxon>Astyanax</taxon>
    </lineage>
</organism>
<protein>
    <recommendedName>
        <fullName evidence="3">FAD/NAD(P)-binding domain-containing protein</fullName>
    </recommendedName>
</protein>
<evidence type="ECO:0000313" key="1">
    <source>
        <dbReference type="Ensembl" id="ENSAMXP00000045764.1"/>
    </source>
</evidence>
<reference evidence="1" key="3">
    <citation type="submission" date="2025-08" db="UniProtKB">
        <authorList>
            <consortium name="Ensembl"/>
        </authorList>
    </citation>
    <scope>IDENTIFICATION</scope>
</reference>
<evidence type="ECO:0000313" key="2">
    <source>
        <dbReference type="Proteomes" id="UP000018467"/>
    </source>
</evidence>
<dbReference type="InParanoid" id="A0A3B1JWQ3"/>